<name>D7L522_ARALL</name>
<dbReference type="AlphaFoldDB" id="D7L522"/>
<dbReference type="Gramene" id="Al_scaffold_0003_2677">
    <property type="protein sequence ID" value="Al_scaffold_0003_2677"/>
    <property type="gene ID" value="Al_scaffold_0003_2677"/>
</dbReference>
<dbReference type="EMBL" id="GL348715">
    <property type="protein sequence ID" value="EFH59776.1"/>
    <property type="molecule type" value="Genomic_DNA"/>
</dbReference>
<sequence>MVVDGMNKDRWCLDVQGNLVCKPLHRGSLGAHCFQFHAIDKDKELTAENCQILCAAAARGLKPDSSFTQEDFKLVEIALYGGSSVDK</sequence>
<proteinExistence type="predicted"/>
<evidence type="ECO:0000313" key="2">
    <source>
        <dbReference type="Proteomes" id="UP000008694"/>
    </source>
</evidence>
<keyword evidence="2" id="KW-1185">Reference proteome</keyword>
<reference evidence="2" key="1">
    <citation type="journal article" date="2011" name="Nat. Genet.">
        <title>The Arabidopsis lyrata genome sequence and the basis of rapid genome size change.</title>
        <authorList>
            <person name="Hu T.T."/>
            <person name="Pattyn P."/>
            <person name="Bakker E.G."/>
            <person name="Cao J."/>
            <person name="Cheng J.-F."/>
            <person name="Clark R.M."/>
            <person name="Fahlgren N."/>
            <person name="Fawcett J.A."/>
            <person name="Grimwood J."/>
            <person name="Gundlach H."/>
            <person name="Haberer G."/>
            <person name="Hollister J.D."/>
            <person name="Ossowski S."/>
            <person name="Ottilar R.P."/>
            <person name="Salamov A.A."/>
            <person name="Schneeberger K."/>
            <person name="Spannagl M."/>
            <person name="Wang X."/>
            <person name="Yang L."/>
            <person name="Nasrallah M.E."/>
            <person name="Bergelson J."/>
            <person name="Carrington J.C."/>
            <person name="Gaut B.S."/>
            <person name="Schmutz J."/>
            <person name="Mayer K.F.X."/>
            <person name="Van de Peer Y."/>
            <person name="Grigoriev I.V."/>
            <person name="Nordborg M."/>
            <person name="Weigel D."/>
            <person name="Guo Y.-L."/>
        </authorList>
    </citation>
    <scope>NUCLEOTIDE SEQUENCE [LARGE SCALE GENOMIC DNA]</scope>
    <source>
        <strain evidence="2">cv. MN47</strain>
    </source>
</reference>
<gene>
    <name evidence="1" type="ORF">ARALYDRAFT_673480</name>
</gene>
<evidence type="ECO:0000313" key="1">
    <source>
        <dbReference type="EMBL" id="EFH59776.1"/>
    </source>
</evidence>
<dbReference type="Proteomes" id="UP000008694">
    <property type="component" value="Unassembled WGS sequence"/>
</dbReference>
<organism evidence="2">
    <name type="scientific">Arabidopsis lyrata subsp. lyrata</name>
    <name type="common">Lyre-leaved rock-cress</name>
    <dbReference type="NCBI Taxonomy" id="81972"/>
    <lineage>
        <taxon>Eukaryota</taxon>
        <taxon>Viridiplantae</taxon>
        <taxon>Streptophyta</taxon>
        <taxon>Embryophyta</taxon>
        <taxon>Tracheophyta</taxon>
        <taxon>Spermatophyta</taxon>
        <taxon>Magnoliopsida</taxon>
        <taxon>eudicotyledons</taxon>
        <taxon>Gunneridae</taxon>
        <taxon>Pentapetalae</taxon>
        <taxon>rosids</taxon>
        <taxon>malvids</taxon>
        <taxon>Brassicales</taxon>
        <taxon>Brassicaceae</taxon>
        <taxon>Camelineae</taxon>
        <taxon>Arabidopsis</taxon>
    </lineage>
</organism>
<accession>D7L522</accession>
<protein>
    <submittedName>
        <fullName evidence="1">Predicted protein</fullName>
    </submittedName>
</protein>
<dbReference type="HOGENOM" id="CLU_2486391_0_0_1"/>